<comment type="caution">
    <text evidence="15">The sequence shown here is derived from an EMBL/GenBank/DDBJ whole genome shotgun (WGS) entry which is preliminary data.</text>
</comment>
<gene>
    <name evidence="15" type="primary">Necator_chrII.g5349</name>
    <name evidence="15" type="ORF">RB195_017556</name>
</gene>
<evidence type="ECO:0000256" key="12">
    <source>
        <dbReference type="RuleBase" id="RU003832"/>
    </source>
</evidence>
<organism evidence="15 16">
    <name type="scientific">Necator americanus</name>
    <name type="common">Human hookworm</name>
    <dbReference type="NCBI Taxonomy" id="51031"/>
    <lineage>
        <taxon>Eukaryota</taxon>
        <taxon>Metazoa</taxon>
        <taxon>Ecdysozoa</taxon>
        <taxon>Nematoda</taxon>
        <taxon>Chromadorea</taxon>
        <taxon>Rhabditida</taxon>
        <taxon>Rhabditina</taxon>
        <taxon>Rhabditomorpha</taxon>
        <taxon>Strongyloidea</taxon>
        <taxon>Ancylostomatidae</taxon>
        <taxon>Bunostominae</taxon>
        <taxon>Necator</taxon>
    </lineage>
</organism>
<dbReference type="Pfam" id="PF00852">
    <property type="entry name" value="Glyco_transf_10"/>
    <property type="match status" value="1"/>
</dbReference>
<comment type="subcellular location">
    <subcellularLocation>
        <location evidence="1 12">Golgi apparatus</location>
        <location evidence="1 12">Golgi stack membrane</location>
        <topology evidence="1 12">Single-pass type II membrane protein</topology>
    </subcellularLocation>
</comment>
<keyword evidence="4 12" id="KW-0328">Glycosyltransferase</keyword>
<dbReference type="InterPro" id="IPR031481">
    <property type="entry name" value="Glyco_tran_10_N"/>
</dbReference>
<keyword evidence="7" id="KW-0735">Signal-anchor</keyword>
<evidence type="ECO:0000256" key="8">
    <source>
        <dbReference type="ARBA" id="ARBA00022989"/>
    </source>
</evidence>
<name>A0ABR1C7C6_NECAM</name>
<dbReference type="PANTHER" id="PTHR48438">
    <property type="entry name" value="ALPHA-(1,3)-FUCOSYLTRANSFERASE C-RELATED"/>
    <property type="match status" value="1"/>
</dbReference>
<keyword evidence="5 12" id="KW-0808">Transferase</keyword>
<keyword evidence="6 12" id="KW-0812">Transmembrane</keyword>
<evidence type="ECO:0000256" key="10">
    <source>
        <dbReference type="ARBA" id="ARBA00023136"/>
    </source>
</evidence>
<dbReference type="InterPro" id="IPR038577">
    <property type="entry name" value="GT10-like_C_sf"/>
</dbReference>
<evidence type="ECO:0000256" key="5">
    <source>
        <dbReference type="ARBA" id="ARBA00022679"/>
    </source>
</evidence>
<evidence type="ECO:0000256" key="7">
    <source>
        <dbReference type="ARBA" id="ARBA00022968"/>
    </source>
</evidence>
<proteinExistence type="inferred from homology"/>
<evidence type="ECO:0000313" key="15">
    <source>
        <dbReference type="EMBL" id="KAK6733861.1"/>
    </source>
</evidence>
<evidence type="ECO:0000256" key="11">
    <source>
        <dbReference type="ARBA" id="ARBA00023180"/>
    </source>
</evidence>
<dbReference type="InterPro" id="IPR055270">
    <property type="entry name" value="Glyco_tran_10_C"/>
</dbReference>
<comment type="pathway">
    <text evidence="2">Protein modification; protein glycosylation.</text>
</comment>
<dbReference type="Pfam" id="PF17039">
    <property type="entry name" value="Glyco_tran_10_N"/>
    <property type="match status" value="1"/>
</dbReference>
<comment type="similarity">
    <text evidence="3 12">Belongs to the glycosyltransferase 10 family.</text>
</comment>
<evidence type="ECO:0000256" key="9">
    <source>
        <dbReference type="ARBA" id="ARBA00023034"/>
    </source>
</evidence>
<sequence>MSSVILRPISGGGMRLHKSATSLMKGMLGTFFAVYCMVQFVRKDEVLKDLSPIKPSGTRIIENSKRRIENEIKDKEGIMFTPLREPHFIAEEVLTRSDIKLEERMTSHSSRHASPKIILSWNAGHTQGNLGGCPDWNCKLTHDRGKLKKADAILLAHSEPFLNRTTDQYVVYFSQESPVNSRIEVPYRDFFNMSLGFRHDTPASSPYGYTVKLKGNSRYFAEVINATRVQKKKKGAAWFVSHCPTNSKRERYVKQLQKDFPVDVYGDCGTLKCARGGECENMLDDSYHFYIAFENSICDDYITEKLWNQGYRRDIIPIVLKRSLVEQLVPPNSFIAADDFNTTKDLAAHLHYLMFNKSAYTEYFQWRREYKVVFLDGKNHDALERPWGFCQLCRLLWEKPRPHFSIQDFNKWWDQTCEKDGELVRRLLGELPMNN</sequence>
<reference evidence="15 16" key="1">
    <citation type="submission" date="2023-08" db="EMBL/GenBank/DDBJ databases">
        <title>A Necator americanus chromosomal reference genome.</title>
        <authorList>
            <person name="Ilik V."/>
            <person name="Petrzelkova K.J."/>
            <person name="Pardy F."/>
            <person name="Fuh T."/>
            <person name="Niatou-Singa F.S."/>
            <person name="Gouil Q."/>
            <person name="Baker L."/>
            <person name="Ritchie M.E."/>
            <person name="Jex A.R."/>
            <person name="Gazzola D."/>
            <person name="Li H."/>
            <person name="Toshio Fujiwara R."/>
            <person name="Zhan B."/>
            <person name="Aroian R.V."/>
            <person name="Pafco B."/>
            <person name="Schwarz E.M."/>
        </authorList>
    </citation>
    <scope>NUCLEOTIDE SEQUENCE [LARGE SCALE GENOMIC DNA]</scope>
    <source>
        <strain evidence="15 16">Aroian</strain>
        <tissue evidence="15">Whole animal</tissue>
    </source>
</reference>
<accession>A0ABR1C7C6</accession>
<evidence type="ECO:0000256" key="3">
    <source>
        <dbReference type="ARBA" id="ARBA00008919"/>
    </source>
</evidence>
<protein>
    <recommendedName>
        <fullName evidence="12">Fucosyltransferase</fullName>
        <ecNumber evidence="12">2.4.1.-</ecNumber>
    </recommendedName>
</protein>
<feature type="domain" description="Fucosyltransferase N-terminal" evidence="14">
    <location>
        <begin position="115"/>
        <end position="208"/>
    </location>
</feature>
<keyword evidence="16" id="KW-1185">Reference proteome</keyword>
<dbReference type="EMBL" id="JAVFWL010000002">
    <property type="protein sequence ID" value="KAK6733861.1"/>
    <property type="molecule type" value="Genomic_DNA"/>
</dbReference>
<evidence type="ECO:0000256" key="1">
    <source>
        <dbReference type="ARBA" id="ARBA00004447"/>
    </source>
</evidence>
<evidence type="ECO:0000259" key="13">
    <source>
        <dbReference type="Pfam" id="PF00852"/>
    </source>
</evidence>
<dbReference type="PANTHER" id="PTHR48438:SF1">
    <property type="entry name" value="ALPHA-(1,3)-FUCOSYLTRANSFERASE C-RELATED"/>
    <property type="match status" value="1"/>
</dbReference>
<evidence type="ECO:0000256" key="4">
    <source>
        <dbReference type="ARBA" id="ARBA00022676"/>
    </source>
</evidence>
<keyword evidence="10" id="KW-0472">Membrane</keyword>
<dbReference type="Gene3D" id="3.40.50.11660">
    <property type="entry name" value="Glycosyl transferase family 10, C-terminal domain"/>
    <property type="match status" value="1"/>
</dbReference>
<evidence type="ECO:0000259" key="14">
    <source>
        <dbReference type="Pfam" id="PF17039"/>
    </source>
</evidence>
<evidence type="ECO:0000256" key="6">
    <source>
        <dbReference type="ARBA" id="ARBA00022692"/>
    </source>
</evidence>
<keyword evidence="11" id="KW-0325">Glycoprotein</keyword>
<dbReference type="InterPro" id="IPR001503">
    <property type="entry name" value="Glyco_trans_10"/>
</dbReference>
<feature type="domain" description="Fucosyltransferase C-terminal" evidence="13">
    <location>
        <begin position="230"/>
        <end position="412"/>
    </location>
</feature>
<keyword evidence="8" id="KW-1133">Transmembrane helix</keyword>
<evidence type="ECO:0000313" key="16">
    <source>
        <dbReference type="Proteomes" id="UP001303046"/>
    </source>
</evidence>
<dbReference type="EC" id="2.4.1.-" evidence="12"/>
<dbReference type="SUPFAM" id="SSF53756">
    <property type="entry name" value="UDP-Glycosyltransferase/glycogen phosphorylase"/>
    <property type="match status" value="1"/>
</dbReference>
<dbReference type="Proteomes" id="UP001303046">
    <property type="component" value="Unassembled WGS sequence"/>
</dbReference>
<keyword evidence="9 12" id="KW-0333">Golgi apparatus</keyword>
<evidence type="ECO:0000256" key="2">
    <source>
        <dbReference type="ARBA" id="ARBA00004922"/>
    </source>
</evidence>